<dbReference type="PANTHER" id="PTHR11709:SF394">
    <property type="entry name" value="FI03373P-RELATED"/>
    <property type="match status" value="1"/>
</dbReference>
<keyword evidence="6" id="KW-1185">Reference proteome</keyword>
<dbReference type="EMBL" id="JABBGH010000002">
    <property type="protein sequence ID" value="NML66610.1"/>
    <property type="molecule type" value="Genomic_DNA"/>
</dbReference>
<feature type="domain" description="Plastocyanin-like" evidence="4">
    <location>
        <begin position="58"/>
        <end position="166"/>
    </location>
</feature>
<evidence type="ECO:0000256" key="2">
    <source>
        <dbReference type="ARBA" id="ARBA00023002"/>
    </source>
</evidence>
<dbReference type="InterPro" id="IPR008972">
    <property type="entry name" value="Cupredoxin"/>
</dbReference>
<keyword evidence="2" id="KW-0560">Oxidoreductase</keyword>
<dbReference type="AlphaFoldDB" id="A0A7Y0AFW3"/>
<evidence type="ECO:0000256" key="1">
    <source>
        <dbReference type="ARBA" id="ARBA00022723"/>
    </source>
</evidence>
<organism evidence="5 6">
    <name type="scientific">Hymenobacter polaris</name>
    <dbReference type="NCBI Taxonomy" id="2682546"/>
    <lineage>
        <taxon>Bacteria</taxon>
        <taxon>Pseudomonadati</taxon>
        <taxon>Bacteroidota</taxon>
        <taxon>Cytophagia</taxon>
        <taxon>Cytophagales</taxon>
        <taxon>Hymenobacteraceae</taxon>
        <taxon>Hymenobacter</taxon>
    </lineage>
</organism>
<dbReference type="InterPro" id="IPR045087">
    <property type="entry name" value="Cu-oxidase_fam"/>
</dbReference>
<evidence type="ECO:0000313" key="5">
    <source>
        <dbReference type="EMBL" id="NML66610.1"/>
    </source>
</evidence>
<reference evidence="5 6" key="1">
    <citation type="submission" date="2020-04" db="EMBL/GenBank/DDBJ databases">
        <title>Hymenobacter polaris sp. nov., isolated from Arctic soil.</title>
        <authorList>
            <person name="Dahal R.H."/>
        </authorList>
    </citation>
    <scope>NUCLEOTIDE SEQUENCE [LARGE SCALE GENOMIC DNA]</scope>
    <source>
        <strain evidence="5 6">RP-2-7</strain>
    </source>
</reference>
<keyword evidence="1" id="KW-0479">Metal-binding</keyword>
<accession>A0A7Y0AFW3</accession>
<evidence type="ECO:0000259" key="4">
    <source>
        <dbReference type="Pfam" id="PF07732"/>
    </source>
</evidence>
<evidence type="ECO:0000313" key="6">
    <source>
        <dbReference type="Proteomes" id="UP000559626"/>
    </source>
</evidence>
<name>A0A7Y0AFW3_9BACT</name>
<protein>
    <submittedName>
        <fullName evidence="5">Multicopper oxidase domain-containing protein</fullName>
    </submittedName>
</protein>
<dbReference type="InterPro" id="IPR011707">
    <property type="entry name" value="Cu-oxidase-like_N"/>
</dbReference>
<dbReference type="GO" id="GO:0005507">
    <property type="term" value="F:copper ion binding"/>
    <property type="evidence" value="ECO:0007669"/>
    <property type="project" value="InterPro"/>
</dbReference>
<dbReference type="PANTHER" id="PTHR11709">
    <property type="entry name" value="MULTI-COPPER OXIDASE"/>
    <property type="match status" value="1"/>
</dbReference>
<evidence type="ECO:0000256" key="3">
    <source>
        <dbReference type="ARBA" id="ARBA00023008"/>
    </source>
</evidence>
<dbReference type="Gene3D" id="2.60.40.420">
    <property type="entry name" value="Cupredoxins - blue copper proteins"/>
    <property type="match status" value="1"/>
</dbReference>
<dbReference type="GO" id="GO:0016491">
    <property type="term" value="F:oxidoreductase activity"/>
    <property type="evidence" value="ECO:0007669"/>
    <property type="project" value="UniProtKB-KW"/>
</dbReference>
<dbReference type="Pfam" id="PF07732">
    <property type="entry name" value="Cu-oxidase_3"/>
    <property type="match status" value="1"/>
</dbReference>
<dbReference type="SUPFAM" id="SSF49503">
    <property type="entry name" value="Cupredoxins"/>
    <property type="match status" value="1"/>
</dbReference>
<keyword evidence="3" id="KW-0186">Copper</keyword>
<proteinExistence type="predicted"/>
<gene>
    <name evidence="5" type="ORF">HHL22_15490</name>
</gene>
<comment type="caution">
    <text evidence="5">The sequence shown here is derived from an EMBL/GenBank/DDBJ whole genome shotgun (WGS) entry which is preliminary data.</text>
</comment>
<sequence length="186" mass="20789">MPRRILLLLLLVLPTLVRGQRGPVYARPAAYAGLYSSPEAARTRTPRLVRYDLAVRDTVLVRGGARNHALATNGQVPAPTLTSTEGDTALIYVRNNTGRTISFHWHGMLLPNRYDGVPILTTEPIAPGTVHTYRFAIKQHGTLWYHSHTRLNEQLGQYGPIVVYPPTPLPTPDQVVLLSDWTRERP</sequence>
<dbReference type="Proteomes" id="UP000559626">
    <property type="component" value="Unassembled WGS sequence"/>
</dbReference>
<dbReference type="RefSeq" id="WP_169532243.1">
    <property type="nucleotide sequence ID" value="NZ_JABBGH010000002.1"/>
</dbReference>